<evidence type="ECO:0000313" key="1">
    <source>
        <dbReference type="EMBL" id="ART31819.1"/>
    </source>
</evidence>
<keyword evidence="1" id="KW-0496">Mitochondrion</keyword>
<name>A0A1Y0B396_9LAMI</name>
<accession>A0A1Y0B396</accession>
<reference evidence="1" key="1">
    <citation type="submission" date="2017-03" db="EMBL/GenBank/DDBJ databases">
        <title>The mitochondrial genome of the carnivorous plant Utricularia reniformis (Lentibulariaceae): structure, comparative analysis and evolutionary landmarks.</title>
        <authorList>
            <person name="Silva S.R."/>
            <person name="Alvarenga D.O."/>
            <person name="Michael T.P."/>
            <person name="Miranda V.F.O."/>
            <person name="Varani A.M."/>
        </authorList>
    </citation>
    <scope>NUCLEOTIDE SEQUENCE</scope>
</reference>
<proteinExistence type="predicted"/>
<sequence>MVAYRYILPPGRSQRLLRGTTRMIRPSVESPSIRAFREPLLSQ</sequence>
<organism evidence="1">
    <name type="scientific">Utricularia reniformis</name>
    <dbReference type="NCBI Taxonomy" id="192314"/>
    <lineage>
        <taxon>Eukaryota</taxon>
        <taxon>Viridiplantae</taxon>
        <taxon>Streptophyta</taxon>
        <taxon>Embryophyta</taxon>
        <taxon>Tracheophyta</taxon>
        <taxon>Spermatophyta</taxon>
        <taxon>Magnoliopsida</taxon>
        <taxon>eudicotyledons</taxon>
        <taxon>Gunneridae</taxon>
        <taxon>Pentapetalae</taxon>
        <taxon>asterids</taxon>
        <taxon>lamiids</taxon>
        <taxon>Lamiales</taxon>
        <taxon>Lentibulariaceae</taxon>
        <taxon>Utricularia</taxon>
    </lineage>
</organism>
<geneLocation type="mitochondrion" evidence="1"/>
<dbReference type="AlphaFoldDB" id="A0A1Y0B396"/>
<dbReference type="EMBL" id="KY774314">
    <property type="protein sequence ID" value="ART31819.1"/>
    <property type="molecule type" value="Genomic_DNA"/>
</dbReference>
<gene>
    <name evidence="1" type="ORF">AEK19_MT1635</name>
</gene>
<protein>
    <submittedName>
        <fullName evidence="1">Uncharacterized protein</fullName>
    </submittedName>
</protein>